<dbReference type="RefSeq" id="XP_033423085.1">
    <property type="nucleotide sequence ID" value="XM_033575067.1"/>
</dbReference>
<dbReference type="GeneID" id="54333199"/>
<accession>A0A5M9MEK6</accession>
<dbReference type="VEuPathDB" id="FungiDB:EYZ11_008152"/>
<name>A0A5M9MEK6_9EURO</name>
<gene>
    <name evidence="1" type="ORF">ATNIH1004_010498</name>
</gene>
<reference evidence="1 2" key="1">
    <citation type="submission" date="2019-08" db="EMBL/GenBank/DDBJ databases">
        <title>The genome sequence of a newly discovered highly antifungal drug resistant Aspergillus species, Aspergillus tanneri NIH 1004.</title>
        <authorList>
            <person name="Mounaud S."/>
            <person name="Singh I."/>
            <person name="Joardar V."/>
            <person name="Pakala S."/>
            <person name="Pakala S."/>
            <person name="Venepally P."/>
            <person name="Chung J.K."/>
            <person name="Losada L."/>
            <person name="Nierman W.C."/>
        </authorList>
    </citation>
    <scope>NUCLEOTIDE SEQUENCE [LARGE SCALE GENOMIC DNA]</scope>
    <source>
        <strain evidence="1 2">NIH1004</strain>
    </source>
</reference>
<dbReference type="OrthoDB" id="4473025at2759"/>
<dbReference type="EMBL" id="QUQM01000005">
    <property type="protein sequence ID" value="KAA8643724.1"/>
    <property type="molecule type" value="Genomic_DNA"/>
</dbReference>
<protein>
    <submittedName>
        <fullName evidence="1">Uncharacterized protein</fullName>
    </submittedName>
</protein>
<organism evidence="1 2">
    <name type="scientific">Aspergillus tanneri</name>
    <dbReference type="NCBI Taxonomy" id="1220188"/>
    <lineage>
        <taxon>Eukaryota</taxon>
        <taxon>Fungi</taxon>
        <taxon>Dikarya</taxon>
        <taxon>Ascomycota</taxon>
        <taxon>Pezizomycotina</taxon>
        <taxon>Eurotiomycetes</taxon>
        <taxon>Eurotiomycetidae</taxon>
        <taxon>Eurotiales</taxon>
        <taxon>Aspergillaceae</taxon>
        <taxon>Aspergillus</taxon>
        <taxon>Aspergillus subgen. Circumdati</taxon>
    </lineage>
</organism>
<dbReference type="AlphaFoldDB" id="A0A5M9MEK6"/>
<dbReference type="Proteomes" id="UP000324241">
    <property type="component" value="Unassembled WGS sequence"/>
</dbReference>
<comment type="caution">
    <text evidence="1">The sequence shown here is derived from an EMBL/GenBank/DDBJ whole genome shotgun (WGS) entry which is preliminary data.</text>
</comment>
<evidence type="ECO:0000313" key="2">
    <source>
        <dbReference type="Proteomes" id="UP000324241"/>
    </source>
</evidence>
<evidence type="ECO:0000313" key="1">
    <source>
        <dbReference type="EMBL" id="KAA8643724.1"/>
    </source>
</evidence>
<proteinExistence type="predicted"/>
<sequence length="112" mass="13334">MVEFLRRSADLPRLTITLDLRGVGSYEYEDHEPISEKQEIQTYLELYTPLVMEFVPLRALKDFFVHISTLPSWRDCVENKHALWERRLETMVMGKEYRSPERVKRDVLCAMA</sequence>